<evidence type="ECO:0000256" key="2">
    <source>
        <dbReference type="ARBA" id="ARBA00004370"/>
    </source>
</evidence>
<dbReference type="SMART" id="SM00388">
    <property type="entry name" value="HisKA"/>
    <property type="match status" value="1"/>
</dbReference>
<evidence type="ECO:0000313" key="15">
    <source>
        <dbReference type="Proteomes" id="UP000824065"/>
    </source>
</evidence>
<dbReference type="CDD" id="cd17546">
    <property type="entry name" value="REC_hyHK_CKI1_RcsC-like"/>
    <property type="match status" value="1"/>
</dbReference>
<gene>
    <name evidence="14" type="ORF">H9725_07725</name>
</gene>
<dbReference type="GO" id="GO:0000155">
    <property type="term" value="F:phosphorelay sensor kinase activity"/>
    <property type="evidence" value="ECO:0007669"/>
    <property type="project" value="InterPro"/>
</dbReference>
<dbReference type="EMBL" id="DXBJ01000055">
    <property type="protein sequence ID" value="HIZ58450.1"/>
    <property type="molecule type" value="Genomic_DNA"/>
</dbReference>
<dbReference type="SMART" id="SM00387">
    <property type="entry name" value="HATPase_c"/>
    <property type="match status" value="1"/>
</dbReference>
<evidence type="ECO:0000256" key="3">
    <source>
        <dbReference type="ARBA" id="ARBA00012438"/>
    </source>
</evidence>
<sequence length="845" mass="94554">MAGHQKGRWLPLWKKLRYYLVATAVLVAAGVGFFVFLRRILLVNYQSLETSMAQNYAAEVEGDLDIYKALIAVEADGLDARIEEGEPVEALTSWISRYSDRLHRLFGPGMVDTYAIYNGQVLAADPWEEAAAYDYASTEWYQMALAAEGEAIFTDVYADMVCGRDVLTVAQKCDNSDTVVAFDIFPENLLIDLGRVALPEGASIFLCDGQQQVLYANTSLNTGSEAFPSYIARMQQGVRNGYFDRYDAFIEDIDGIRRGVYYTWLENGWLMMITVPVESMLTQLHLFTLLYGTILAAWCVGFAIIIWRNVRLDAMMARSNETVKVLSNSYYGLFRINYQQGTYEMIKGSPYARRNLKPQGLYEEFLRVIGAVMEPDTIDEFRKSFSTDSLRSLVAGHVRDYGGDFLGKYESGERWINVRVLFDETLEPEEAVLCFREVDQEKRRQIQERRLLEETLATARKSEKSKLAFFNNMSHDMRTPLNAILGVVDLLRQHTAEPDKVREYTDKIAYSGRQLLDLVNDILDMSRMEQGKVVLNNEAFDLAACVQACTDSFQPQARREGKTFTVRCEIADRCVMGDATRITQILNNLLSNAFKFTSAGESVAVTVRQMGGPPTPQYQIVVEDTGIGMSKEFLPQLFEPYARETRFFSRQVVGTGLGMPIVKSLVTQMSGQIYVDSALGRGTTFTITVPFITARAEEESRQTREDLKAGGAGGAFSLAGRRILLAEDNMLNMEIACEILTMNGLEVLQAWNGREAVELFQASAPYEIDAILMDMQMPQMDGCEAARAIRALERSDAGTVPIIAVTANAFAEDIAATTAAGMNAHISKPIDFRALCATLEKFMQG</sequence>
<comment type="caution">
    <text evidence="14">The sequence shown here is derived from an EMBL/GenBank/DDBJ whole genome shotgun (WGS) entry which is preliminary data.</text>
</comment>
<feature type="transmembrane region" description="Helical" evidence="11">
    <location>
        <begin position="286"/>
        <end position="307"/>
    </location>
</feature>
<keyword evidence="11" id="KW-1133">Transmembrane helix</keyword>
<dbReference type="PANTHER" id="PTHR43047">
    <property type="entry name" value="TWO-COMPONENT HISTIDINE PROTEIN KINASE"/>
    <property type="match status" value="1"/>
</dbReference>
<feature type="modified residue" description="4-aspartylphosphate" evidence="10">
    <location>
        <position position="774"/>
    </location>
</feature>
<dbReference type="SMART" id="SM00448">
    <property type="entry name" value="REC"/>
    <property type="match status" value="1"/>
</dbReference>
<accession>A0A9D2FFZ8</accession>
<dbReference type="Gene3D" id="3.30.565.10">
    <property type="entry name" value="Histidine kinase-like ATPase, C-terminal domain"/>
    <property type="match status" value="1"/>
</dbReference>
<feature type="domain" description="Response regulatory" evidence="13">
    <location>
        <begin position="722"/>
        <end position="843"/>
    </location>
</feature>
<comment type="function">
    <text evidence="9">May play the central regulatory role in sporulation. It may be an element of the effector pathway responsible for the activation of sporulation genes in response to nutritional stress. Spo0A may act in concert with spo0H (a sigma factor) to control the expression of some genes that are critical to the sporulation process.</text>
</comment>
<evidence type="ECO:0000259" key="12">
    <source>
        <dbReference type="PROSITE" id="PS50109"/>
    </source>
</evidence>
<dbReference type="InterPro" id="IPR003661">
    <property type="entry name" value="HisK_dim/P_dom"/>
</dbReference>
<comment type="subcellular location">
    <subcellularLocation>
        <location evidence="2">Membrane</location>
    </subcellularLocation>
</comment>
<dbReference type="Gene3D" id="1.10.287.130">
    <property type="match status" value="1"/>
</dbReference>
<dbReference type="Gene3D" id="3.30.450.20">
    <property type="entry name" value="PAS domain"/>
    <property type="match status" value="2"/>
</dbReference>
<dbReference type="InterPro" id="IPR001789">
    <property type="entry name" value="Sig_transdc_resp-reg_receiver"/>
</dbReference>
<dbReference type="GO" id="GO:0009927">
    <property type="term" value="F:histidine phosphotransfer kinase activity"/>
    <property type="evidence" value="ECO:0007669"/>
    <property type="project" value="TreeGrafter"/>
</dbReference>
<dbReference type="InterPro" id="IPR011006">
    <property type="entry name" value="CheY-like_superfamily"/>
</dbReference>
<evidence type="ECO:0000256" key="8">
    <source>
        <dbReference type="ARBA" id="ARBA00023012"/>
    </source>
</evidence>
<protein>
    <recommendedName>
        <fullName evidence="4">Stage 0 sporulation protein A homolog</fullName>
        <ecNumber evidence="3">2.7.13.3</ecNumber>
    </recommendedName>
</protein>
<keyword evidence="8" id="KW-0902">Two-component regulatory system</keyword>
<evidence type="ECO:0000256" key="7">
    <source>
        <dbReference type="ARBA" id="ARBA00022777"/>
    </source>
</evidence>
<dbReference type="FunFam" id="3.30.565.10:FF:000006">
    <property type="entry name" value="Sensor histidine kinase WalK"/>
    <property type="match status" value="1"/>
</dbReference>
<reference evidence="14" key="1">
    <citation type="journal article" date="2021" name="PeerJ">
        <title>Extensive microbial diversity within the chicken gut microbiome revealed by metagenomics and culture.</title>
        <authorList>
            <person name="Gilroy R."/>
            <person name="Ravi A."/>
            <person name="Getino M."/>
            <person name="Pursley I."/>
            <person name="Horton D.L."/>
            <person name="Alikhan N.F."/>
            <person name="Baker D."/>
            <person name="Gharbi K."/>
            <person name="Hall N."/>
            <person name="Watson M."/>
            <person name="Adriaenssens E.M."/>
            <person name="Foster-Nyarko E."/>
            <person name="Jarju S."/>
            <person name="Secka A."/>
            <person name="Antonio M."/>
            <person name="Oren A."/>
            <person name="Chaudhuri R.R."/>
            <person name="La Ragione R."/>
            <person name="Hildebrand F."/>
            <person name="Pallen M.J."/>
        </authorList>
    </citation>
    <scope>NUCLEOTIDE SEQUENCE</scope>
    <source>
        <strain evidence="14">ChiBcec16-3735</strain>
    </source>
</reference>
<evidence type="ECO:0000313" key="14">
    <source>
        <dbReference type="EMBL" id="HIZ58450.1"/>
    </source>
</evidence>
<evidence type="ECO:0000256" key="4">
    <source>
        <dbReference type="ARBA" id="ARBA00018672"/>
    </source>
</evidence>
<evidence type="ECO:0000256" key="10">
    <source>
        <dbReference type="PROSITE-ProRule" id="PRU00169"/>
    </source>
</evidence>
<dbReference type="PRINTS" id="PR00344">
    <property type="entry name" value="BCTRLSENSOR"/>
</dbReference>
<keyword evidence="7" id="KW-0418">Kinase</keyword>
<dbReference type="AlphaFoldDB" id="A0A9D2FFZ8"/>
<evidence type="ECO:0000256" key="5">
    <source>
        <dbReference type="ARBA" id="ARBA00022553"/>
    </source>
</evidence>
<dbReference type="SUPFAM" id="SSF47384">
    <property type="entry name" value="Homodimeric domain of signal transducing histidine kinase"/>
    <property type="match status" value="1"/>
</dbReference>
<keyword evidence="6" id="KW-0808">Transferase</keyword>
<dbReference type="InterPro" id="IPR003594">
    <property type="entry name" value="HATPase_dom"/>
</dbReference>
<dbReference type="InterPro" id="IPR036097">
    <property type="entry name" value="HisK_dim/P_sf"/>
</dbReference>
<comment type="catalytic activity">
    <reaction evidence="1">
        <text>ATP + protein L-histidine = ADP + protein N-phospho-L-histidine.</text>
        <dbReference type="EC" id="2.7.13.3"/>
    </reaction>
</comment>
<keyword evidence="5 10" id="KW-0597">Phosphoprotein</keyword>
<dbReference type="Proteomes" id="UP000824065">
    <property type="component" value="Unassembled WGS sequence"/>
</dbReference>
<dbReference type="GO" id="GO:0005886">
    <property type="term" value="C:plasma membrane"/>
    <property type="evidence" value="ECO:0007669"/>
    <property type="project" value="TreeGrafter"/>
</dbReference>
<dbReference type="PANTHER" id="PTHR43047:SF66">
    <property type="entry name" value="HISKA"/>
    <property type="match status" value="1"/>
</dbReference>
<organism evidence="14 15">
    <name type="scientific">Candidatus Faecalibacterium gallistercoris</name>
    <dbReference type="NCBI Taxonomy" id="2838579"/>
    <lineage>
        <taxon>Bacteria</taxon>
        <taxon>Bacillati</taxon>
        <taxon>Bacillota</taxon>
        <taxon>Clostridia</taxon>
        <taxon>Eubacteriales</taxon>
        <taxon>Oscillospiraceae</taxon>
        <taxon>Faecalibacterium</taxon>
    </lineage>
</organism>
<dbReference type="Pfam" id="PF00072">
    <property type="entry name" value="Response_reg"/>
    <property type="match status" value="1"/>
</dbReference>
<dbReference type="PROSITE" id="PS50110">
    <property type="entry name" value="RESPONSE_REGULATORY"/>
    <property type="match status" value="1"/>
</dbReference>
<dbReference type="EC" id="2.7.13.3" evidence="3"/>
<feature type="domain" description="Histidine kinase" evidence="12">
    <location>
        <begin position="472"/>
        <end position="693"/>
    </location>
</feature>
<dbReference type="SUPFAM" id="SSF55874">
    <property type="entry name" value="ATPase domain of HSP90 chaperone/DNA topoisomerase II/histidine kinase"/>
    <property type="match status" value="1"/>
</dbReference>
<evidence type="ECO:0000259" key="13">
    <source>
        <dbReference type="PROSITE" id="PS50110"/>
    </source>
</evidence>
<dbReference type="InterPro" id="IPR036890">
    <property type="entry name" value="HATPase_C_sf"/>
</dbReference>
<evidence type="ECO:0000256" key="1">
    <source>
        <dbReference type="ARBA" id="ARBA00000085"/>
    </source>
</evidence>
<name>A0A9D2FFZ8_9FIRM</name>
<dbReference type="Pfam" id="PF00512">
    <property type="entry name" value="HisKA"/>
    <property type="match status" value="1"/>
</dbReference>
<feature type="transmembrane region" description="Helical" evidence="11">
    <location>
        <begin position="16"/>
        <end position="37"/>
    </location>
</feature>
<dbReference type="Gene3D" id="3.40.50.2300">
    <property type="match status" value="1"/>
</dbReference>
<evidence type="ECO:0000256" key="9">
    <source>
        <dbReference type="ARBA" id="ARBA00024867"/>
    </source>
</evidence>
<dbReference type="CDD" id="cd00082">
    <property type="entry name" value="HisKA"/>
    <property type="match status" value="1"/>
</dbReference>
<reference evidence="14" key="2">
    <citation type="submission" date="2021-04" db="EMBL/GenBank/DDBJ databases">
        <authorList>
            <person name="Gilroy R."/>
        </authorList>
    </citation>
    <scope>NUCLEOTIDE SEQUENCE</scope>
    <source>
        <strain evidence="14">ChiBcec16-3735</strain>
    </source>
</reference>
<keyword evidence="11" id="KW-0812">Transmembrane</keyword>
<dbReference type="Pfam" id="PF02518">
    <property type="entry name" value="HATPase_c"/>
    <property type="match status" value="1"/>
</dbReference>
<evidence type="ECO:0000256" key="11">
    <source>
        <dbReference type="SAM" id="Phobius"/>
    </source>
</evidence>
<keyword evidence="11" id="KW-0472">Membrane</keyword>
<dbReference type="PROSITE" id="PS50109">
    <property type="entry name" value="HIS_KIN"/>
    <property type="match status" value="1"/>
</dbReference>
<dbReference type="SUPFAM" id="SSF52172">
    <property type="entry name" value="CheY-like"/>
    <property type="match status" value="1"/>
</dbReference>
<evidence type="ECO:0000256" key="6">
    <source>
        <dbReference type="ARBA" id="ARBA00022679"/>
    </source>
</evidence>
<dbReference type="InterPro" id="IPR005467">
    <property type="entry name" value="His_kinase_dom"/>
</dbReference>
<dbReference type="InterPro" id="IPR004358">
    <property type="entry name" value="Sig_transdc_His_kin-like_C"/>
</dbReference>
<proteinExistence type="predicted"/>